<dbReference type="InterPro" id="IPR027843">
    <property type="entry name" value="DUF4440"/>
</dbReference>
<proteinExistence type="predicted"/>
<name>A0A0A1W5S4_9SPHN</name>
<accession>A0A0A1W5S4</accession>
<feature type="domain" description="DUF4440" evidence="2">
    <location>
        <begin position="26"/>
        <end position="129"/>
    </location>
</feature>
<evidence type="ECO:0000256" key="1">
    <source>
        <dbReference type="SAM" id="SignalP"/>
    </source>
</evidence>
<keyword evidence="1" id="KW-0732">Signal</keyword>
<dbReference type="InterPro" id="IPR032710">
    <property type="entry name" value="NTF2-like_dom_sf"/>
</dbReference>
<dbReference type="eggNOG" id="ENOG5031DMA">
    <property type="taxonomic scope" value="Bacteria"/>
</dbReference>
<dbReference type="EMBL" id="BBPI01000034">
    <property type="protein sequence ID" value="GAM00496.1"/>
    <property type="molecule type" value="Genomic_DNA"/>
</dbReference>
<protein>
    <recommendedName>
        <fullName evidence="2">DUF4440 domain-containing protein</fullName>
    </recommendedName>
</protein>
<comment type="caution">
    <text evidence="3">The sequence shown here is derived from an EMBL/GenBank/DDBJ whole genome shotgun (WGS) entry which is preliminary data.</text>
</comment>
<feature type="signal peptide" evidence="1">
    <location>
        <begin position="1"/>
        <end position="21"/>
    </location>
</feature>
<evidence type="ECO:0000313" key="4">
    <source>
        <dbReference type="Proteomes" id="UP000032305"/>
    </source>
</evidence>
<dbReference type="AlphaFoldDB" id="A0A0A1W5S4"/>
<dbReference type="SUPFAM" id="SSF54427">
    <property type="entry name" value="NTF2-like"/>
    <property type="match status" value="1"/>
</dbReference>
<reference evidence="3 4" key="1">
    <citation type="submission" date="2014-11" db="EMBL/GenBank/DDBJ databases">
        <title>Whole genome shotgun sequence of Sphingomonas parapaucimobilis NBRC 15100.</title>
        <authorList>
            <person name="Katano-Makiyama Y."/>
            <person name="Hosoyama A."/>
            <person name="Hashimoto M."/>
            <person name="Hosoyama Y."/>
            <person name="Noguchi M."/>
            <person name="Numata M."/>
            <person name="Tsuchikane K."/>
            <person name="Hirakata S."/>
            <person name="Uohara A."/>
            <person name="Shimodaira J."/>
            <person name="Ohji S."/>
            <person name="Ichikawa N."/>
            <person name="Kimura A."/>
            <person name="Yamazoe A."/>
            <person name="Fujita N."/>
        </authorList>
    </citation>
    <scope>NUCLEOTIDE SEQUENCE [LARGE SCALE GENOMIC DNA]</scope>
    <source>
        <strain evidence="3 4">NBRC 15100</strain>
    </source>
</reference>
<dbReference type="Gene3D" id="3.10.450.50">
    <property type="match status" value="1"/>
</dbReference>
<gene>
    <name evidence="3" type="ORF">SP5_034_00700</name>
</gene>
<dbReference type="RefSeq" id="WP_084220582.1">
    <property type="nucleotide sequence ID" value="NZ_BBPI01000034.1"/>
</dbReference>
<dbReference type="Proteomes" id="UP000032305">
    <property type="component" value="Unassembled WGS sequence"/>
</dbReference>
<sequence length="144" mass="15698">MRLVIWAIGPMALSIASTANAQHREVQSLVDRFETARMQHDPAALTKTLAADYEEISPVGEVDAREKVLGFYAPELKRPAPAMTSEPLVIRSRGDVAVITTRKSFTLPGGVARSVRIRYVAERAAGKWLLVSAQYTPIPPAKAS</sequence>
<keyword evidence="4" id="KW-1185">Reference proteome</keyword>
<organism evidence="3 4">
    <name type="scientific">Sphingomonas parapaucimobilis NBRC 15100</name>
    <dbReference type="NCBI Taxonomy" id="1219049"/>
    <lineage>
        <taxon>Bacteria</taxon>
        <taxon>Pseudomonadati</taxon>
        <taxon>Pseudomonadota</taxon>
        <taxon>Alphaproteobacteria</taxon>
        <taxon>Sphingomonadales</taxon>
        <taxon>Sphingomonadaceae</taxon>
        <taxon>Sphingomonas</taxon>
    </lineage>
</organism>
<evidence type="ECO:0000259" key="2">
    <source>
        <dbReference type="Pfam" id="PF14534"/>
    </source>
</evidence>
<dbReference type="Pfam" id="PF14534">
    <property type="entry name" value="DUF4440"/>
    <property type="match status" value="1"/>
</dbReference>
<feature type="chain" id="PRO_5001981893" description="DUF4440 domain-containing protein" evidence="1">
    <location>
        <begin position="22"/>
        <end position="144"/>
    </location>
</feature>
<evidence type="ECO:0000313" key="3">
    <source>
        <dbReference type="EMBL" id="GAM00496.1"/>
    </source>
</evidence>